<evidence type="ECO:0008006" key="4">
    <source>
        <dbReference type="Google" id="ProtNLM"/>
    </source>
</evidence>
<feature type="region of interest" description="Disordered" evidence="1">
    <location>
        <begin position="140"/>
        <end position="160"/>
    </location>
</feature>
<dbReference type="OMA" id="NWYMKQH"/>
<dbReference type="OrthoDB" id="4367324at2759"/>
<dbReference type="AlphaFoldDB" id="A0A1L9N684"/>
<dbReference type="EMBL" id="KV878198">
    <property type="protein sequence ID" value="OJI84682.1"/>
    <property type="molecule type" value="Genomic_DNA"/>
</dbReference>
<dbReference type="Proteomes" id="UP000184304">
    <property type="component" value="Unassembled WGS sequence"/>
</dbReference>
<sequence length="269" mass="30825">MANTISLLEYLQWAPPALPIGAIGTSRDNTTNANYSPGDINGVGAWHDFNLNNIMAEFGPLLMQARIERETMPTPPRDVRNEEQVKTQFRAYLDTRVRRALRVTFPELIARNQLGHRAVISFDEGTRAKLPDQFKPDTAYFEPQLPEPTRPNRAPGDIKPSWKWKHDLGASVNRKDQREFKKVLAQVNYYMIQHGSRYGFIITNVEFVALRRRDNNGNMELSQPIPWTARGDMAQPQLTVLLGLWYLGMLASDNVIGTWHRRLISRNLT</sequence>
<evidence type="ECO:0000313" key="2">
    <source>
        <dbReference type="EMBL" id="OJI84682.1"/>
    </source>
</evidence>
<gene>
    <name evidence="2" type="ORF">ASPTUDRAFT_64718</name>
</gene>
<proteinExistence type="predicted"/>
<organism evidence="2 3">
    <name type="scientific">Aspergillus tubingensis (strain CBS 134.48)</name>
    <dbReference type="NCBI Taxonomy" id="767770"/>
    <lineage>
        <taxon>Eukaryota</taxon>
        <taxon>Fungi</taxon>
        <taxon>Dikarya</taxon>
        <taxon>Ascomycota</taxon>
        <taxon>Pezizomycotina</taxon>
        <taxon>Eurotiomycetes</taxon>
        <taxon>Eurotiomycetidae</taxon>
        <taxon>Eurotiales</taxon>
        <taxon>Aspergillaceae</taxon>
        <taxon>Aspergillus</taxon>
        <taxon>Aspergillus subgen. Circumdati</taxon>
    </lineage>
</organism>
<reference evidence="3" key="1">
    <citation type="journal article" date="2017" name="Genome Biol.">
        <title>Comparative genomics reveals high biological diversity and specific adaptations in the industrially and medically important fungal genus Aspergillus.</title>
        <authorList>
            <person name="de Vries R.P."/>
            <person name="Riley R."/>
            <person name="Wiebenga A."/>
            <person name="Aguilar-Osorio G."/>
            <person name="Amillis S."/>
            <person name="Uchima C.A."/>
            <person name="Anderluh G."/>
            <person name="Asadollahi M."/>
            <person name="Askin M."/>
            <person name="Barry K."/>
            <person name="Battaglia E."/>
            <person name="Bayram O."/>
            <person name="Benocci T."/>
            <person name="Braus-Stromeyer S.A."/>
            <person name="Caldana C."/>
            <person name="Canovas D."/>
            <person name="Cerqueira G.C."/>
            <person name="Chen F."/>
            <person name="Chen W."/>
            <person name="Choi C."/>
            <person name="Clum A."/>
            <person name="Dos Santos R.A."/>
            <person name="Damasio A.R."/>
            <person name="Diallinas G."/>
            <person name="Emri T."/>
            <person name="Fekete E."/>
            <person name="Flipphi M."/>
            <person name="Freyberg S."/>
            <person name="Gallo A."/>
            <person name="Gournas C."/>
            <person name="Habgood R."/>
            <person name="Hainaut M."/>
            <person name="Harispe M.L."/>
            <person name="Henrissat B."/>
            <person name="Hilden K.S."/>
            <person name="Hope R."/>
            <person name="Hossain A."/>
            <person name="Karabika E."/>
            <person name="Karaffa L."/>
            <person name="Karanyi Z."/>
            <person name="Krasevec N."/>
            <person name="Kuo A."/>
            <person name="Kusch H."/>
            <person name="LaButti K."/>
            <person name="Lagendijk E.L."/>
            <person name="Lapidus A."/>
            <person name="Levasseur A."/>
            <person name="Lindquist E."/>
            <person name="Lipzen A."/>
            <person name="Logrieco A.F."/>
            <person name="MacCabe A."/>
            <person name="Maekelae M.R."/>
            <person name="Malavazi I."/>
            <person name="Melin P."/>
            <person name="Meyer V."/>
            <person name="Mielnichuk N."/>
            <person name="Miskei M."/>
            <person name="Molnar A.P."/>
            <person name="Mule G."/>
            <person name="Ngan C.Y."/>
            <person name="Orejas M."/>
            <person name="Orosz E."/>
            <person name="Ouedraogo J.P."/>
            <person name="Overkamp K.M."/>
            <person name="Park H.-S."/>
            <person name="Perrone G."/>
            <person name="Piumi F."/>
            <person name="Punt P.J."/>
            <person name="Ram A.F."/>
            <person name="Ramon A."/>
            <person name="Rauscher S."/>
            <person name="Record E."/>
            <person name="Riano-Pachon D.M."/>
            <person name="Robert V."/>
            <person name="Roehrig J."/>
            <person name="Ruller R."/>
            <person name="Salamov A."/>
            <person name="Salih N.S."/>
            <person name="Samson R.A."/>
            <person name="Sandor E."/>
            <person name="Sanguinetti M."/>
            <person name="Schuetze T."/>
            <person name="Sepcic K."/>
            <person name="Shelest E."/>
            <person name="Sherlock G."/>
            <person name="Sophianopoulou V."/>
            <person name="Squina F.M."/>
            <person name="Sun H."/>
            <person name="Susca A."/>
            <person name="Todd R.B."/>
            <person name="Tsang A."/>
            <person name="Unkles S.E."/>
            <person name="van de Wiele N."/>
            <person name="van Rossen-Uffink D."/>
            <person name="Oliveira J.V."/>
            <person name="Vesth T.C."/>
            <person name="Visser J."/>
            <person name="Yu J.-H."/>
            <person name="Zhou M."/>
            <person name="Andersen M.R."/>
            <person name="Archer D.B."/>
            <person name="Baker S.E."/>
            <person name="Benoit I."/>
            <person name="Brakhage A.A."/>
            <person name="Braus G.H."/>
            <person name="Fischer R."/>
            <person name="Frisvad J.C."/>
            <person name="Goldman G.H."/>
            <person name="Houbraken J."/>
            <person name="Oakley B."/>
            <person name="Pocsi I."/>
            <person name="Scazzocchio C."/>
            <person name="Seiboth B."/>
            <person name="vanKuyk P.A."/>
            <person name="Wortman J."/>
            <person name="Dyer P.S."/>
            <person name="Grigoriev I.V."/>
        </authorList>
    </citation>
    <scope>NUCLEOTIDE SEQUENCE [LARGE SCALE GENOMIC DNA]</scope>
    <source>
        <strain evidence="3">CBS 134.48</strain>
    </source>
</reference>
<dbReference type="STRING" id="767770.A0A1L9N684"/>
<dbReference type="VEuPathDB" id="FungiDB:ASPTUDRAFT_64718"/>
<accession>A0A1L9N684</accession>
<keyword evidence="3" id="KW-1185">Reference proteome</keyword>
<evidence type="ECO:0000313" key="3">
    <source>
        <dbReference type="Proteomes" id="UP000184304"/>
    </source>
</evidence>
<protein>
    <recommendedName>
        <fullName evidence="4">Fungal-type protein kinase domain-containing protein</fullName>
    </recommendedName>
</protein>
<name>A0A1L9N684_ASPTC</name>
<evidence type="ECO:0000256" key="1">
    <source>
        <dbReference type="SAM" id="MobiDB-lite"/>
    </source>
</evidence>